<reference evidence="1" key="1">
    <citation type="submission" date="2024-12" db="EMBL/GenBank/DDBJ databases">
        <title>Comparative genomics and development of molecular markers within Purpureocillium lilacinum and among Purpureocillium species.</title>
        <authorList>
            <person name="Yeh Z.-Y."/>
            <person name="Ni N.-T."/>
            <person name="Lo P.-H."/>
            <person name="Mushyakhwo K."/>
            <person name="Lin C.-F."/>
            <person name="Nai Y.-S."/>
        </authorList>
    </citation>
    <scope>NUCLEOTIDE SEQUENCE</scope>
    <source>
        <strain evidence="1">NCHU-NPUST-175</strain>
    </source>
</reference>
<evidence type="ECO:0000313" key="1">
    <source>
        <dbReference type="EMBL" id="KAL3961505.1"/>
    </source>
</evidence>
<gene>
    <name evidence="1" type="ORF">ACCO45_003028</name>
</gene>
<keyword evidence="2" id="KW-1185">Reference proteome</keyword>
<protein>
    <submittedName>
        <fullName evidence="1">Uncharacterized protein</fullName>
    </submittedName>
</protein>
<dbReference type="Proteomes" id="UP001638806">
    <property type="component" value="Unassembled WGS sequence"/>
</dbReference>
<comment type="caution">
    <text evidence="1">The sequence shown here is derived from an EMBL/GenBank/DDBJ whole genome shotgun (WGS) entry which is preliminary data.</text>
</comment>
<proteinExistence type="predicted"/>
<dbReference type="EMBL" id="JBGNUJ010000003">
    <property type="protein sequence ID" value="KAL3961505.1"/>
    <property type="molecule type" value="Genomic_DNA"/>
</dbReference>
<organism evidence="1 2">
    <name type="scientific">Purpureocillium lilacinum</name>
    <name type="common">Paecilomyces lilacinus</name>
    <dbReference type="NCBI Taxonomy" id="33203"/>
    <lineage>
        <taxon>Eukaryota</taxon>
        <taxon>Fungi</taxon>
        <taxon>Dikarya</taxon>
        <taxon>Ascomycota</taxon>
        <taxon>Pezizomycotina</taxon>
        <taxon>Sordariomycetes</taxon>
        <taxon>Hypocreomycetidae</taxon>
        <taxon>Hypocreales</taxon>
        <taxon>Ophiocordycipitaceae</taxon>
        <taxon>Purpureocillium</taxon>
    </lineage>
</organism>
<accession>A0ACC4E1J3</accession>
<sequence length="412" mass="44583">MAEQDRRPTAVRGVIIHATGPEHLTILEDALLAVDANGTIISLEAGVSRQDVAPKLAALGLDLDNCRLVELCPGQFLIPGFVDTHNHAPQGVTTASYYGSLHGEATQVLADICLDKGQRALVGKCNMNRGSPDYYRDASVEDSVRVTRDCIHHIRRIDPSGSMIRPVLTPRFAISCEPKLLAELGTMAAEHPDMAIQTHFNESEQEVRGTRALFPDFSSEADLYHHYRLLGPRTILAHCTIMTPYEIRRLRDLGCGVAHCPTANMTVGGGFMAAPIREFMRQGITVGLGTDSGGGYSSSMLNAMRHALIASFARDFMDAKDGSGALSLEEVFYMATGGGARVVGFGDSVGDFVPGKQLDALLVDMRESRGGVNAPLQAGDSLRIMFEKFIMTGDDRNIVQVVVRGKVVLDRT</sequence>
<name>A0ACC4E1J3_PURLI</name>
<evidence type="ECO:0000313" key="2">
    <source>
        <dbReference type="Proteomes" id="UP001638806"/>
    </source>
</evidence>